<keyword evidence="2" id="KW-1185">Reference proteome</keyword>
<dbReference type="RefSeq" id="WP_207637671.1">
    <property type="nucleotide sequence ID" value="NZ_CABLBR010000053.1"/>
</dbReference>
<reference evidence="1" key="1">
    <citation type="journal article" date="2022" name="Cell">
        <title>Design, construction, and in vivo augmentation of a complex gut microbiome.</title>
        <authorList>
            <person name="Cheng A.G."/>
            <person name="Ho P.Y."/>
            <person name="Aranda-Diaz A."/>
            <person name="Jain S."/>
            <person name="Yu F.B."/>
            <person name="Meng X."/>
            <person name="Wang M."/>
            <person name="Iakiviak M."/>
            <person name="Nagashima K."/>
            <person name="Zhao A."/>
            <person name="Murugkar P."/>
            <person name="Patil A."/>
            <person name="Atabakhsh K."/>
            <person name="Weakley A."/>
            <person name="Yan J."/>
            <person name="Brumbaugh A.R."/>
            <person name="Higginbottom S."/>
            <person name="Dimas A."/>
            <person name="Shiver A.L."/>
            <person name="Deutschbauer A."/>
            <person name="Neff N."/>
            <person name="Sonnenburg J.L."/>
            <person name="Huang K.C."/>
            <person name="Fischbach M.A."/>
        </authorList>
    </citation>
    <scope>NUCLEOTIDE SEQUENCE</scope>
    <source>
        <strain evidence="1">DSM 19829</strain>
    </source>
</reference>
<dbReference type="SUPFAM" id="SSF51726">
    <property type="entry name" value="UROD/MetE-like"/>
    <property type="match status" value="1"/>
</dbReference>
<dbReference type="InterPro" id="IPR038071">
    <property type="entry name" value="UROD/MetE-like_sf"/>
</dbReference>
<accession>A0ABY5VGG6</accession>
<sequence>MSVDTEISVSGGELFREQYMYKHPPVAQINTALKFSDEDKAVLRRLAEKVAAIAETDSMKIKRKLWTENHDLKSTYPVIFVDPENGWNEIMTDDVFECKDPLARTWENTLRKDIYSAEMIRDDRVITKDFNVPWYYTDNGFGITPKIEYTGQKGGSYHVLPAIEDYEEDFPKMHFPQITVDWDKSNQVMDLAKDTFGDILNCRFSMKWHWADDFLNEFVAFRGMEDFMCDFVTDPEWIERLMTFMTDGIMERFDYLEEQGLLSLNNDNTYLGTGGQGYTTALPASDFDGKVRTKDMWVTLQAQETVSCNPDMFGEFILPHFKRLAERFGLAHYGCCEPYDVRWKYLKQIPHLRHVSVSPWADYKTVPDYLGKDYIASVKLKPTPLAMPEMNEEHVRKECRRAVEETYGGICEFVMKDNHTIGNNPDNLIRWTQIMREEIERKY</sequence>
<dbReference type="Proteomes" id="UP001060164">
    <property type="component" value="Chromosome"/>
</dbReference>
<gene>
    <name evidence="1" type="ORF">NQ502_14510</name>
</gene>
<name>A0ABY5VGG6_9FIRM</name>
<organism evidence="1 2">
    <name type="scientific">Ruminococcus gauvreauii</name>
    <dbReference type="NCBI Taxonomy" id="438033"/>
    <lineage>
        <taxon>Bacteria</taxon>
        <taxon>Bacillati</taxon>
        <taxon>Bacillota</taxon>
        <taxon>Clostridia</taxon>
        <taxon>Eubacteriales</taxon>
        <taxon>Oscillospiraceae</taxon>
        <taxon>Ruminococcus</taxon>
    </lineage>
</organism>
<evidence type="ECO:0000313" key="2">
    <source>
        <dbReference type="Proteomes" id="UP001060164"/>
    </source>
</evidence>
<dbReference type="Gene3D" id="3.20.20.210">
    <property type="match status" value="1"/>
</dbReference>
<protein>
    <recommendedName>
        <fullName evidence="3">Uroporphyrinogen decarboxylase (URO-D) domain-containing protein</fullName>
    </recommendedName>
</protein>
<proteinExistence type="predicted"/>
<dbReference type="EMBL" id="CP102290">
    <property type="protein sequence ID" value="UWP58578.1"/>
    <property type="molecule type" value="Genomic_DNA"/>
</dbReference>
<evidence type="ECO:0000313" key="1">
    <source>
        <dbReference type="EMBL" id="UWP58578.1"/>
    </source>
</evidence>
<evidence type="ECO:0008006" key="3">
    <source>
        <dbReference type="Google" id="ProtNLM"/>
    </source>
</evidence>